<feature type="binding site" evidence="13">
    <location>
        <position position="140"/>
    </location>
    <ligand>
        <name>ATP</name>
        <dbReference type="ChEBI" id="CHEBI:30616"/>
    </ligand>
</feature>
<evidence type="ECO:0000256" key="10">
    <source>
        <dbReference type="ARBA" id="ARBA00022842"/>
    </source>
</evidence>
<keyword evidence="17" id="KW-0812">Transmembrane</keyword>
<dbReference type="EMBL" id="JBFOLJ010000020">
    <property type="protein sequence ID" value="KAL2462378.1"/>
    <property type="molecule type" value="Genomic_DNA"/>
</dbReference>
<evidence type="ECO:0000256" key="18">
    <source>
        <dbReference type="SAM" id="SignalP"/>
    </source>
</evidence>
<evidence type="ECO:0000313" key="20">
    <source>
        <dbReference type="EMBL" id="KAL2462378.1"/>
    </source>
</evidence>
<dbReference type="GO" id="GO:0005524">
    <property type="term" value="F:ATP binding"/>
    <property type="evidence" value="ECO:0007669"/>
    <property type="project" value="UniProtKB-KW"/>
</dbReference>
<dbReference type="GO" id="GO:0009117">
    <property type="term" value="P:nucleotide metabolic process"/>
    <property type="evidence" value="ECO:0007669"/>
    <property type="project" value="UniProtKB-KW"/>
</dbReference>
<evidence type="ECO:0000256" key="5">
    <source>
        <dbReference type="ARBA" id="ARBA00022679"/>
    </source>
</evidence>
<dbReference type="InterPro" id="IPR036850">
    <property type="entry name" value="NDK-like_dom_sf"/>
</dbReference>
<gene>
    <name evidence="20" type="ORF">Fot_53615</name>
</gene>
<dbReference type="GO" id="GO:0004550">
    <property type="term" value="F:nucleoside diphosphate kinase activity"/>
    <property type="evidence" value="ECO:0007669"/>
    <property type="project" value="UniProtKB-EC"/>
</dbReference>
<evidence type="ECO:0000313" key="21">
    <source>
        <dbReference type="Proteomes" id="UP001604277"/>
    </source>
</evidence>
<dbReference type="PRINTS" id="PR01243">
    <property type="entry name" value="NUCDPKINASE"/>
</dbReference>
<keyword evidence="7 15" id="KW-0547">Nucleotide-binding</keyword>
<comment type="catalytic activity">
    <reaction evidence="1 15">
        <text>a 2'-deoxyribonucleoside 5'-diphosphate + ATP = a 2'-deoxyribonucleoside 5'-triphosphate + ADP</text>
        <dbReference type="Rhea" id="RHEA:44640"/>
        <dbReference type="ChEBI" id="CHEBI:30616"/>
        <dbReference type="ChEBI" id="CHEBI:61560"/>
        <dbReference type="ChEBI" id="CHEBI:73316"/>
        <dbReference type="ChEBI" id="CHEBI:456216"/>
        <dbReference type="EC" id="2.7.4.6"/>
    </reaction>
</comment>
<name>A0ABD1PEN9_9LAMI</name>
<keyword evidence="21" id="KW-1185">Reference proteome</keyword>
<dbReference type="SMART" id="SM00562">
    <property type="entry name" value="NDK"/>
    <property type="match status" value="1"/>
</dbReference>
<evidence type="ECO:0000259" key="19">
    <source>
        <dbReference type="SMART" id="SM00562"/>
    </source>
</evidence>
<evidence type="ECO:0000256" key="11">
    <source>
        <dbReference type="ARBA" id="ARBA00023080"/>
    </source>
</evidence>
<evidence type="ECO:0000256" key="4">
    <source>
        <dbReference type="ARBA" id="ARBA00022490"/>
    </source>
</evidence>
<evidence type="ECO:0000256" key="12">
    <source>
        <dbReference type="ARBA" id="ARBA00025669"/>
    </source>
</evidence>
<dbReference type="InterPro" id="IPR023005">
    <property type="entry name" value="Nucleoside_diP_kinase_AS"/>
</dbReference>
<dbReference type="PROSITE" id="PS51374">
    <property type="entry name" value="NDPK_LIKE"/>
    <property type="match status" value="1"/>
</dbReference>
<evidence type="ECO:0000256" key="13">
    <source>
        <dbReference type="PROSITE-ProRule" id="PRU00706"/>
    </source>
</evidence>
<keyword evidence="10" id="KW-0460">Magnesium</keyword>
<comment type="caution">
    <text evidence="20">The sequence shown here is derived from an EMBL/GenBank/DDBJ whole genome shotgun (WGS) entry which is preliminary data.</text>
</comment>
<keyword evidence="8 15" id="KW-0418">Kinase</keyword>
<dbReference type="InterPro" id="IPR034907">
    <property type="entry name" value="NDK-like_dom"/>
</dbReference>
<organism evidence="20 21">
    <name type="scientific">Forsythia ovata</name>
    <dbReference type="NCBI Taxonomy" id="205694"/>
    <lineage>
        <taxon>Eukaryota</taxon>
        <taxon>Viridiplantae</taxon>
        <taxon>Streptophyta</taxon>
        <taxon>Embryophyta</taxon>
        <taxon>Tracheophyta</taxon>
        <taxon>Spermatophyta</taxon>
        <taxon>Magnoliopsida</taxon>
        <taxon>eudicotyledons</taxon>
        <taxon>Gunneridae</taxon>
        <taxon>Pentapetalae</taxon>
        <taxon>asterids</taxon>
        <taxon>lamiids</taxon>
        <taxon>Lamiales</taxon>
        <taxon>Oleaceae</taxon>
        <taxon>Forsythieae</taxon>
        <taxon>Forsythia</taxon>
    </lineage>
</organism>
<evidence type="ECO:0000256" key="9">
    <source>
        <dbReference type="ARBA" id="ARBA00022840"/>
    </source>
</evidence>
<keyword evidence="17" id="KW-1133">Transmembrane helix</keyword>
<evidence type="ECO:0000256" key="16">
    <source>
        <dbReference type="SAM" id="MobiDB-lite"/>
    </source>
</evidence>
<keyword evidence="6" id="KW-0479">Metal-binding</keyword>
<comment type="function">
    <text evidence="12">Major role in the synthesis of nucleoside triphosphates other than ATP. The ATP gamma phosphate is transferred to the NDP beta phosphate via a ping-pong mechanism, using a phosphorylated active-site intermediate.</text>
</comment>
<comment type="catalytic activity">
    <reaction evidence="2">
        <text>a ribonucleoside 5'-diphosphate + ATP = a ribonucleoside 5'-triphosphate + ADP</text>
        <dbReference type="Rhea" id="RHEA:18113"/>
        <dbReference type="ChEBI" id="CHEBI:30616"/>
        <dbReference type="ChEBI" id="CHEBI:57930"/>
        <dbReference type="ChEBI" id="CHEBI:61557"/>
        <dbReference type="ChEBI" id="CHEBI:456216"/>
        <dbReference type="EC" id="2.7.4.6"/>
    </reaction>
</comment>
<keyword evidence="18" id="KW-0732">Signal</keyword>
<feature type="binding site" evidence="13">
    <location>
        <position position="44"/>
    </location>
    <ligand>
        <name>ATP</name>
        <dbReference type="ChEBI" id="CHEBI:30616"/>
    </ligand>
</feature>
<keyword evidence="5 15" id="KW-0808">Transferase</keyword>
<evidence type="ECO:0000256" key="17">
    <source>
        <dbReference type="SAM" id="Phobius"/>
    </source>
</evidence>
<sequence length="492" mass="55268">MAIQFIPLLARLLLPFLFASTLCLPHRLSAYVSTEKEKTLAMIKPDGIAGNYTDIIKKTILDSGFSITQEMLFELNEETVRSFYAEHATKSFFPDLVQYMSSGPVLIMVLEKVNAIADWRALIGPTDANNAKITQPNSIRAMCGLDLQRNCIHGSDSPQSADKEIMFFFNKASSDFFVTTEVYGPDISFLVIALGILGVGYFGIFVSMSSSSVCSRGCSIVRILKNLKQTWNYTISWLLLSGTIYSVMYEFQFYERCNMDWSWAGLVTGQVPVLTPLNACTELFNWMQNKINRKPNKPPCTHEPQLQGLLATGTFGNTQNPDSEILSSPKLQEFGNPQKELTKLLSTKPAQELISDTPLDTFLNCPSTLDVDSTISNRFNTNSDDKDEDIERTIRIILGRCKDVRKNKRKKVIGEKSISFLVIKKMFVCTTGFVPTPSLRDTFHESRMEKKTKPPNPSSVNIDHFSKAKKGGGYLQRQESLKMSPDTELEDH</sequence>
<reference evidence="21" key="1">
    <citation type="submission" date="2024-07" db="EMBL/GenBank/DDBJ databases">
        <title>Two chromosome-level genome assemblies of Korean endemic species Abeliophyllum distichum and Forsythia ovata (Oleaceae).</title>
        <authorList>
            <person name="Jang H."/>
        </authorList>
    </citation>
    <scope>NUCLEOTIDE SEQUENCE [LARGE SCALE GENOMIC DNA]</scope>
</reference>
<evidence type="ECO:0000256" key="7">
    <source>
        <dbReference type="ARBA" id="ARBA00022741"/>
    </source>
</evidence>
<keyword evidence="17" id="KW-0472">Membrane</keyword>
<feature type="binding site" evidence="13">
    <location>
        <position position="92"/>
    </location>
    <ligand>
        <name>ATP</name>
        <dbReference type="ChEBI" id="CHEBI:30616"/>
    </ligand>
</feature>
<dbReference type="GO" id="GO:0046872">
    <property type="term" value="F:metal ion binding"/>
    <property type="evidence" value="ECO:0007669"/>
    <property type="project" value="UniProtKB-KW"/>
</dbReference>
<evidence type="ECO:0000256" key="8">
    <source>
        <dbReference type="ARBA" id="ARBA00022777"/>
    </source>
</evidence>
<comment type="similarity">
    <text evidence="3 13 14">Belongs to the NDK family.</text>
</comment>
<dbReference type="Proteomes" id="UP001604277">
    <property type="component" value="Unassembled WGS sequence"/>
</dbReference>
<feature type="transmembrane region" description="Helical" evidence="17">
    <location>
        <begin position="187"/>
        <end position="209"/>
    </location>
</feature>
<keyword evidence="9 15" id="KW-0067">ATP-binding</keyword>
<dbReference type="InterPro" id="IPR001564">
    <property type="entry name" value="Nucleoside_diP_kinase"/>
</dbReference>
<dbReference type="PANTHER" id="PTHR46161">
    <property type="entry name" value="NUCLEOSIDE DIPHOSPHATE KINASE"/>
    <property type="match status" value="1"/>
</dbReference>
<evidence type="ECO:0000256" key="6">
    <source>
        <dbReference type="ARBA" id="ARBA00022723"/>
    </source>
</evidence>
<evidence type="ECO:0000256" key="2">
    <source>
        <dbReference type="ARBA" id="ARBA00000937"/>
    </source>
</evidence>
<evidence type="ECO:0000256" key="14">
    <source>
        <dbReference type="RuleBase" id="RU004011"/>
    </source>
</evidence>
<feature type="signal peptide" evidence="18">
    <location>
        <begin position="1"/>
        <end position="23"/>
    </location>
</feature>
<feature type="region of interest" description="Disordered" evidence="16">
    <location>
        <begin position="445"/>
        <end position="492"/>
    </location>
</feature>
<feature type="binding site" evidence="13">
    <location>
        <position position="150"/>
    </location>
    <ligand>
        <name>ATP</name>
        <dbReference type="ChEBI" id="CHEBI:30616"/>
    </ligand>
</feature>
<keyword evidence="4" id="KW-0963">Cytoplasm</keyword>
<dbReference type="Pfam" id="PF00334">
    <property type="entry name" value="NDK"/>
    <property type="match status" value="1"/>
</dbReference>
<dbReference type="AlphaFoldDB" id="A0ABD1PEN9"/>
<dbReference type="PANTHER" id="PTHR46161:SF3">
    <property type="entry name" value="NUCLEOSIDE DIPHOSPHATE KINASE DDB_G0292928-RELATED"/>
    <property type="match status" value="1"/>
</dbReference>
<feature type="binding site" evidence="13">
    <location>
        <position position="126"/>
    </location>
    <ligand>
        <name>ATP</name>
        <dbReference type="ChEBI" id="CHEBI:30616"/>
    </ligand>
</feature>
<dbReference type="SUPFAM" id="SSF54919">
    <property type="entry name" value="Nucleoside diphosphate kinase, NDK"/>
    <property type="match status" value="1"/>
</dbReference>
<feature type="domain" description="Nucleoside diphosphate kinase-like" evidence="19">
    <location>
        <begin position="36"/>
        <end position="175"/>
    </location>
</feature>
<feature type="active site" description="Pros-phosphohistidine intermediate" evidence="13">
    <location>
        <position position="153"/>
    </location>
</feature>
<feature type="binding site" evidence="13">
    <location>
        <position position="120"/>
    </location>
    <ligand>
        <name>ATP</name>
        <dbReference type="ChEBI" id="CHEBI:30616"/>
    </ligand>
</feature>
<accession>A0ABD1PEN9</accession>
<dbReference type="EC" id="2.7.4.6" evidence="15"/>
<dbReference type="Gene3D" id="3.30.70.141">
    <property type="entry name" value="Nucleoside diphosphate kinase-like domain"/>
    <property type="match status" value="1"/>
</dbReference>
<feature type="transmembrane region" description="Helical" evidence="17">
    <location>
        <begin position="230"/>
        <end position="249"/>
    </location>
</feature>
<dbReference type="PROSITE" id="PS00469">
    <property type="entry name" value="NDPK"/>
    <property type="match status" value="1"/>
</dbReference>
<evidence type="ECO:0000256" key="3">
    <source>
        <dbReference type="ARBA" id="ARBA00008142"/>
    </source>
</evidence>
<evidence type="ECO:0000256" key="1">
    <source>
        <dbReference type="ARBA" id="ARBA00000082"/>
    </source>
</evidence>
<protein>
    <recommendedName>
        <fullName evidence="15">Nucleoside diphosphate kinase</fullName>
        <ecNumber evidence="15">2.7.4.6</ecNumber>
    </recommendedName>
</protein>
<proteinExistence type="inferred from homology"/>
<feature type="chain" id="PRO_5044876499" description="Nucleoside diphosphate kinase" evidence="18">
    <location>
        <begin position="24"/>
        <end position="492"/>
    </location>
</feature>
<evidence type="ECO:0000256" key="15">
    <source>
        <dbReference type="RuleBase" id="RU004013"/>
    </source>
</evidence>
<keyword evidence="11" id="KW-0546">Nucleotide metabolism</keyword>